<evidence type="ECO:0000313" key="2">
    <source>
        <dbReference type="EMBL" id="SDQ29680.1"/>
    </source>
</evidence>
<sequence>MFRHTHPSRATGPFANYVRRSSPHEPRRAPQCSAGGRPPAFDPGIYKKRNTAGRGFNRLKHLRDTATHYDKYATTFLSAESYSAK</sequence>
<dbReference type="EMBL" id="FNKH01000002">
    <property type="protein sequence ID" value="SDQ29680.1"/>
    <property type="molecule type" value="Genomic_DNA"/>
</dbReference>
<gene>
    <name evidence="2" type="ORF">SAMN04489742_0504</name>
</gene>
<dbReference type="AlphaFoldDB" id="A0A1H0ZQG9"/>
<dbReference type="STRING" id="37928.SAMN04489742_0504"/>
<evidence type="ECO:0000313" key="3">
    <source>
        <dbReference type="Proteomes" id="UP000181917"/>
    </source>
</evidence>
<dbReference type="OrthoDB" id="4546548at2"/>
<reference evidence="2 3" key="1">
    <citation type="submission" date="2016-10" db="EMBL/GenBank/DDBJ databases">
        <authorList>
            <person name="de Groot N.N."/>
        </authorList>
    </citation>
    <scope>NUCLEOTIDE SEQUENCE [LARGE SCALE GENOMIC DNA]</scope>
    <source>
        <strain evidence="2 3">DSM 20117</strain>
    </source>
</reference>
<keyword evidence="3" id="KW-1185">Reference proteome</keyword>
<dbReference type="Proteomes" id="UP000181917">
    <property type="component" value="Unassembled WGS sequence"/>
</dbReference>
<organism evidence="2 3">
    <name type="scientific">Crystallibacter crystallopoietes</name>
    <dbReference type="NCBI Taxonomy" id="37928"/>
    <lineage>
        <taxon>Bacteria</taxon>
        <taxon>Bacillati</taxon>
        <taxon>Actinomycetota</taxon>
        <taxon>Actinomycetes</taxon>
        <taxon>Micrococcales</taxon>
        <taxon>Micrococcaceae</taxon>
        <taxon>Crystallibacter</taxon>
    </lineage>
</organism>
<name>A0A1H0ZQG9_9MICC</name>
<protein>
    <submittedName>
        <fullName evidence="2">Transposase DDE domain-containing protein</fullName>
    </submittedName>
</protein>
<dbReference type="KEGG" id="acry:AC20117_14775"/>
<evidence type="ECO:0000256" key="1">
    <source>
        <dbReference type="SAM" id="MobiDB-lite"/>
    </source>
</evidence>
<feature type="region of interest" description="Disordered" evidence="1">
    <location>
        <begin position="1"/>
        <end position="49"/>
    </location>
</feature>
<accession>A0A1H0ZQG9</accession>
<proteinExistence type="predicted"/>